<reference evidence="1 2" key="1">
    <citation type="submission" date="2017-05" db="EMBL/GenBank/DDBJ databases">
        <title>Comparative genomic and metabolic analysis of manganese-oxidizing mechanisms in Celeribater manganoxidans DY25T: its adaption to the environment of polymetallic nodule.</title>
        <authorList>
            <person name="Wang X."/>
        </authorList>
    </citation>
    <scope>NUCLEOTIDE SEQUENCE [LARGE SCALE GENOMIC DNA]</scope>
    <source>
        <strain evidence="1 2">DY25</strain>
    </source>
</reference>
<dbReference type="OrthoDB" id="9808314at2"/>
<keyword evidence="2" id="KW-1185">Reference proteome</keyword>
<organism evidence="1 2">
    <name type="scientific">Pacificitalea manganoxidans</name>
    <dbReference type="NCBI Taxonomy" id="1411902"/>
    <lineage>
        <taxon>Bacteria</taxon>
        <taxon>Pseudomonadati</taxon>
        <taxon>Pseudomonadota</taxon>
        <taxon>Alphaproteobacteria</taxon>
        <taxon>Rhodobacterales</taxon>
        <taxon>Paracoccaceae</taxon>
        <taxon>Pacificitalea</taxon>
    </lineage>
</organism>
<evidence type="ECO:0000313" key="2">
    <source>
        <dbReference type="Proteomes" id="UP000219050"/>
    </source>
</evidence>
<dbReference type="RefSeq" id="WP_097373497.1">
    <property type="nucleotide sequence ID" value="NZ_CP021404.1"/>
</dbReference>
<accession>A0A291M0B9</accession>
<dbReference type="KEGG" id="cmag:CBW24_09980"/>
<dbReference type="Proteomes" id="UP000219050">
    <property type="component" value="Chromosome"/>
</dbReference>
<name>A0A291M0B9_9RHOB</name>
<protein>
    <submittedName>
        <fullName evidence="1">Uncharacterized protein</fullName>
    </submittedName>
</protein>
<evidence type="ECO:0000313" key="1">
    <source>
        <dbReference type="EMBL" id="ATI42307.1"/>
    </source>
</evidence>
<dbReference type="EMBL" id="CP021404">
    <property type="protein sequence ID" value="ATI42307.1"/>
    <property type="molecule type" value="Genomic_DNA"/>
</dbReference>
<gene>
    <name evidence="1" type="ORF">CBW24_09980</name>
</gene>
<dbReference type="AlphaFoldDB" id="A0A291M0B9"/>
<proteinExistence type="predicted"/>
<sequence>MTPHAHRAAVDRLLDDIARAPRNAPYLRARLLRTLSEIRSSGAAVPAEIIALQNALTPEDDDALFDNMPV</sequence>